<feature type="transmembrane region" description="Helical" evidence="1">
    <location>
        <begin position="48"/>
        <end position="73"/>
    </location>
</feature>
<sequence length="248" mass="27115">MSFLSFFLATLSRTQQSHKTLAFGSMISPIRAYHSSSKLSKRCRRIKAILAIIMVRIASVLSFGFVSSLAAAAPLQFSARSGWDVKSAALSYVAQKWQTSSYEVWFDSASASPSGTTAVVRQATNDQPVWNSYANVHFDSSNKVVNFSSQHFDISYVEQNMPTIAVEDAVAAGEKALNAKWTDTDFEYTEPDHLGYIAVGNRAKYSYILHFESNTDSTPLTAYISAVNGEVDWVVNSETGATISSVSA</sequence>
<accession>A0A8K0UM46</accession>
<name>A0A8K0UM46_9AGAR</name>
<keyword evidence="3" id="KW-1185">Reference proteome</keyword>
<keyword evidence="1" id="KW-0472">Membrane</keyword>
<dbReference type="AlphaFoldDB" id="A0A8K0UM46"/>
<organism evidence="2 3">
    <name type="scientific">Cristinia sonorae</name>
    <dbReference type="NCBI Taxonomy" id="1940300"/>
    <lineage>
        <taxon>Eukaryota</taxon>
        <taxon>Fungi</taxon>
        <taxon>Dikarya</taxon>
        <taxon>Basidiomycota</taxon>
        <taxon>Agaricomycotina</taxon>
        <taxon>Agaricomycetes</taxon>
        <taxon>Agaricomycetidae</taxon>
        <taxon>Agaricales</taxon>
        <taxon>Pleurotineae</taxon>
        <taxon>Stephanosporaceae</taxon>
        <taxon>Cristinia</taxon>
    </lineage>
</organism>
<evidence type="ECO:0000313" key="3">
    <source>
        <dbReference type="Proteomes" id="UP000813824"/>
    </source>
</evidence>
<dbReference type="OrthoDB" id="2796669at2759"/>
<reference evidence="2" key="1">
    <citation type="journal article" date="2021" name="New Phytol.">
        <title>Evolutionary innovations through gain and loss of genes in the ectomycorrhizal Boletales.</title>
        <authorList>
            <person name="Wu G."/>
            <person name="Miyauchi S."/>
            <person name="Morin E."/>
            <person name="Kuo A."/>
            <person name="Drula E."/>
            <person name="Varga T."/>
            <person name="Kohler A."/>
            <person name="Feng B."/>
            <person name="Cao Y."/>
            <person name="Lipzen A."/>
            <person name="Daum C."/>
            <person name="Hundley H."/>
            <person name="Pangilinan J."/>
            <person name="Johnson J."/>
            <person name="Barry K."/>
            <person name="LaButti K."/>
            <person name="Ng V."/>
            <person name="Ahrendt S."/>
            <person name="Min B."/>
            <person name="Choi I.G."/>
            <person name="Park H."/>
            <person name="Plett J.M."/>
            <person name="Magnuson J."/>
            <person name="Spatafora J.W."/>
            <person name="Nagy L.G."/>
            <person name="Henrissat B."/>
            <person name="Grigoriev I.V."/>
            <person name="Yang Z.L."/>
            <person name="Xu J."/>
            <person name="Martin F.M."/>
        </authorList>
    </citation>
    <scope>NUCLEOTIDE SEQUENCE</scope>
    <source>
        <strain evidence="2">KKN 215</strain>
    </source>
</reference>
<evidence type="ECO:0000256" key="1">
    <source>
        <dbReference type="SAM" id="Phobius"/>
    </source>
</evidence>
<dbReference type="Proteomes" id="UP000813824">
    <property type="component" value="Unassembled WGS sequence"/>
</dbReference>
<keyword evidence="1" id="KW-1133">Transmembrane helix</keyword>
<evidence type="ECO:0000313" key="2">
    <source>
        <dbReference type="EMBL" id="KAH8097047.1"/>
    </source>
</evidence>
<proteinExistence type="predicted"/>
<dbReference type="EMBL" id="JAEVFJ010000021">
    <property type="protein sequence ID" value="KAH8097047.1"/>
    <property type="molecule type" value="Genomic_DNA"/>
</dbReference>
<comment type="caution">
    <text evidence="2">The sequence shown here is derived from an EMBL/GenBank/DDBJ whole genome shotgun (WGS) entry which is preliminary data.</text>
</comment>
<keyword evidence="1" id="KW-0812">Transmembrane</keyword>
<protein>
    <submittedName>
        <fullName evidence="2">Uncharacterized protein</fullName>
    </submittedName>
</protein>
<gene>
    <name evidence="2" type="ORF">BXZ70DRAFT_308885</name>
</gene>